<dbReference type="OrthoDB" id="6255272at2759"/>
<name>A0A8J4X0J5_9TREM</name>
<dbReference type="EMBL" id="LUCH01002097">
    <property type="protein sequence ID" value="KAF5401992.1"/>
    <property type="molecule type" value="Genomic_DNA"/>
</dbReference>
<evidence type="ECO:0000313" key="2">
    <source>
        <dbReference type="Proteomes" id="UP000748531"/>
    </source>
</evidence>
<accession>A0A8J4X0J5</accession>
<proteinExistence type="predicted"/>
<organism evidence="1 2">
    <name type="scientific">Paragonimus heterotremus</name>
    <dbReference type="NCBI Taxonomy" id="100268"/>
    <lineage>
        <taxon>Eukaryota</taxon>
        <taxon>Metazoa</taxon>
        <taxon>Spiralia</taxon>
        <taxon>Lophotrochozoa</taxon>
        <taxon>Platyhelminthes</taxon>
        <taxon>Trematoda</taxon>
        <taxon>Digenea</taxon>
        <taxon>Plagiorchiida</taxon>
        <taxon>Troglotremata</taxon>
        <taxon>Troglotrematidae</taxon>
        <taxon>Paragonimus</taxon>
    </lineage>
</organism>
<gene>
    <name evidence="1" type="ORF">PHET_04651</name>
</gene>
<dbReference type="Proteomes" id="UP000748531">
    <property type="component" value="Unassembled WGS sequence"/>
</dbReference>
<keyword evidence="2" id="KW-1185">Reference proteome</keyword>
<dbReference type="AlphaFoldDB" id="A0A8J4X0J5"/>
<protein>
    <recommendedName>
        <fullName evidence="3">Profilin</fullName>
    </recommendedName>
</protein>
<evidence type="ECO:0008006" key="3">
    <source>
        <dbReference type="Google" id="ProtNLM"/>
    </source>
</evidence>
<comment type="caution">
    <text evidence="1">The sequence shown here is derived from an EMBL/GenBank/DDBJ whole genome shotgun (WGS) entry which is preliminary data.</text>
</comment>
<reference evidence="1" key="1">
    <citation type="submission" date="2019-05" db="EMBL/GenBank/DDBJ databases">
        <title>Annotation for the trematode Paragonimus heterotremus.</title>
        <authorList>
            <person name="Choi Y.-J."/>
        </authorList>
    </citation>
    <scope>NUCLEOTIDE SEQUENCE</scope>
    <source>
        <strain evidence="1">LC</strain>
    </source>
</reference>
<sequence length="142" mass="15779">MTSIQSYCPWDAQCGSLLDAHPELDALCVCDHDVRVLGSAFKHAELENITKLDTYQMKPLLPLLGAAKANKTNLTFLYDRFLVVGSEKDGLTAKSETKSLFFRVTGTLYILGISMDPSNERKHEAAYDAACAVQDYFKAAYF</sequence>
<evidence type="ECO:0000313" key="1">
    <source>
        <dbReference type="EMBL" id="KAF5401992.1"/>
    </source>
</evidence>